<evidence type="ECO:0000256" key="7">
    <source>
        <dbReference type="ARBA" id="ARBA00022824"/>
    </source>
</evidence>
<evidence type="ECO:0000256" key="11">
    <source>
        <dbReference type="ARBA" id="ARBA00023033"/>
    </source>
</evidence>
<keyword evidence="5 13" id="KW-0349">Heme</keyword>
<dbReference type="GO" id="GO:0005789">
    <property type="term" value="C:endoplasmic reticulum membrane"/>
    <property type="evidence" value="ECO:0007669"/>
    <property type="project" value="UniProtKB-SubCell"/>
</dbReference>
<keyword evidence="7" id="KW-0256">Endoplasmic reticulum</keyword>
<comment type="caution">
    <text evidence="15">The sequence shown here is derived from an EMBL/GenBank/DDBJ whole genome shotgun (WGS) entry which is preliminary data.</text>
</comment>
<sequence>MEYIVKYFDRYGSNFILYVESLIVIHTSSTEWVKWHQRRKMLAPAFSHSILNFACDVMRRNSEVLVMHLEAEVNSDGFDVVPYISSCSLDIIGEAAMSMKLNSQLGSSKKYLNNIQLITQKIADRISNGLLYPDIVHYFSKNYRDQNTCIKMLHGTSMRVIEQRIADRHSQKSDSREDLQNKTKKAFIDLLLDISEESPEALSIDDLLEEVTTFMFVGHDTTATSIAWTLFLVGHHLEVQKTIFDELDAIFGKSNRLPDQNDLAGMKYLECVVKESLRLYPPVSFISRCLVNDAKIGDFVIPAGVEICIHIHQLHRSREHFKNPNKFDPSHFFPHEVQNRNPFAYIPFSAGPRNCLGQKFAMLELKIILSQIFRNFEVESLQKMEDMKCMPDIVLRPELGVQMKMKKRICSN</sequence>
<evidence type="ECO:0000256" key="2">
    <source>
        <dbReference type="ARBA" id="ARBA00004174"/>
    </source>
</evidence>
<dbReference type="PROSITE" id="PS00086">
    <property type="entry name" value="CYTOCHROME_P450"/>
    <property type="match status" value="1"/>
</dbReference>
<dbReference type="GO" id="GO:0016705">
    <property type="term" value="F:oxidoreductase activity, acting on paired donors, with incorporation or reduction of molecular oxygen"/>
    <property type="evidence" value="ECO:0007669"/>
    <property type="project" value="InterPro"/>
</dbReference>
<dbReference type="CDD" id="cd20628">
    <property type="entry name" value="CYP4"/>
    <property type="match status" value="1"/>
</dbReference>
<proteinExistence type="inferred from homology"/>
<dbReference type="InterPro" id="IPR017972">
    <property type="entry name" value="Cyt_P450_CS"/>
</dbReference>
<organism evidence="15 16">
    <name type="scientific">Parthenolecanium corni</name>
    <dbReference type="NCBI Taxonomy" id="536013"/>
    <lineage>
        <taxon>Eukaryota</taxon>
        <taxon>Metazoa</taxon>
        <taxon>Ecdysozoa</taxon>
        <taxon>Arthropoda</taxon>
        <taxon>Hexapoda</taxon>
        <taxon>Insecta</taxon>
        <taxon>Pterygota</taxon>
        <taxon>Neoptera</taxon>
        <taxon>Paraneoptera</taxon>
        <taxon>Hemiptera</taxon>
        <taxon>Sternorrhyncha</taxon>
        <taxon>Coccoidea</taxon>
        <taxon>Coccidae</taxon>
        <taxon>Parthenolecanium</taxon>
    </lineage>
</organism>
<dbReference type="SUPFAM" id="SSF48264">
    <property type="entry name" value="Cytochrome P450"/>
    <property type="match status" value="1"/>
</dbReference>
<dbReference type="InterPro" id="IPR001128">
    <property type="entry name" value="Cyt_P450"/>
</dbReference>
<evidence type="ECO:0000256" key="14">
    <source>
        <dbReference type="RuleBase" id="RU000461"/>
    </source>
</evidence>
<evidence type="ECO:0000256" key="13">
    <source>
        <dbReference type="PIRSR" id="PIRSR602401-1"/>
    </source>
</evidence>
<keyword evidence="12" id="KW-0472">Membrane</keyword>
<keyword evidence="10 13" id="KW-0408">Iron</keyword>
<evidence type="ECO:0000256" key="4">
    <source>
        <dbReference type="ARBA" id="ARBA00010617"/>
    </source>
</evidence>
<dbReference type="Pfam" id="PF00067">
    <property type="entry name" value="p450"/>
    <property type="match status" value="1"/>
</dbReference>
<comment type="cofactor">
    <cofactor evidence="1 13">
        <name>heme</name>
        <dbReference type="ChEBI" id="CHEBI:30413"/>
    </cofactor>
</comment>
<dbReference type="PRINTS" id="PR00385">
    <property type="entry name" value="P450"/>
</dbReference>
<evidence type="ECO:0000256" key="8">
    <source>
        <dbReference type="ARBA" id="ARBA00022848"/>
    </source>
</evidence>
<keyword evidence="8" id="KW-0492">Microsome</keyword>
<evidence type="ECO:0000256" key="6">
    <source>
        <dbReference type="ARBA" id="ARBA00022723"/>
    </source>
</evidence>
<dbReference type="InterPro" id="IPR002401">
    <property type="entry name" value="Cyt_P450_E_grp-I"/>
</dbReference>
<evidence type="ECO:0000256" key="5">
    <source>
        <dbReference type="ARBA" id="ARBA00022617"/>
    </source>
</evidence>
<evidence type="ECO:0000256" key="3">
    <source>
        <dbReference type="ARBA" id="ARBA00004406"/>
    </source>
</evidence>
<evidence type="ECO:0000256" key="9">
    <source>
        <dbReference type="ARBA" id="ARBA00023002"/>
    </source>
</evidence>
<protein>
    <recommendedName>
        <fullName evidence="17">Cytochrome P450</fullName>
    </recommendedName>
</protein>
<dbReference type="GO" id="GO:0005506">
    <property type="term" value="F:iron ion binding"/>
    <property type="evidence" value="ECO:0007669"/>
    <property type="project" value="InterPro"/>
</dbReference>
<evidence type="ECO:0000313" key="15">
    <source>
        <dbReference type="EMBL" id="KAK7579876.1"/>
    </source>
</evidence>
<dbReference type="InterPro" id="IPR036396">
    <property type="entry name" value="Cyt_P450_sf"/>
</dbReference>
<accession>A0AAN9TB60</accession>
<gene>
    <name evidence="15" type="ORF">V9T40_000505</name>
</gene>
<keyword evidence="16" id="KW-1185">Reference proteome</keyword>
<evidence type="ECO:0008006" key="17">
    <source>
        <dbReference type="Google" id="ProtNLM"/>
    </source>
</evidence>
<keyword evidence="6 13" id="KW-0479">Metal-binding</keyword>
<reference evidence="15 16" key="1">
    <citation type="submission" date="2024-03" db="EMBL/GenBank/DDBJ databases">
        <title>Adaptation during the transition from Ophiocordyceps entomopathogen to insect associate is accompanied by gene loss and intensified selection.</title>
        <authorList>
            <person name="Ward C.M."/>
            <person name="Onetto C.A."/>
            <person name="Borneman A.R."/>
        </authorList>
    </citation>
    <scope>NUCLEOTIDE SEQUENCE [LARGE SCALE GENOMIC DNA]</scope>
    <source>
        <strain evidence="15">AWRI1</strain>
        <tissue evidence="15">Single Adult Female</tissue>
    </source>
</reference>
<evidence type="ECO:0000256" key="12">
    <source>
        <dbReference type="ARBA" id="ARBA00023136"/>
    </source>
</evidence>
<keyword evidence="11 14" id="KW-0503">Monooxygenase</keyword>
<dbReference type="Gene3D" id="1.10.630.10">
    <property type="entry name" value="Cytochrome P450"/>
    <property type="match status" value="1"/>
</dbReference>
<keyword evidence="9 14" id="KW-0560">Oxidoreductase</keyword>
<dbReference type="Proteomes" id="UP001367676">
    <property type="component" value="Unassembled WGS sequence"/>
</dbReference>
<feature type="binding site" description="axial binding residue" evidence="13">
    <location>
        <position position="355"/>
    </location>
    <ligand>
        <name>heme</name>
        <dbReference type="ChEBI" id="CHEBI:30413"/>
    </ligand>
    <ligandPart>
        <name>Fe</name>
        <dbReference type="ChEBI" id="CHEBI:18248"/>
    </ligandPart>
</feature>
<dbReference type="PRINTS" id="PR00463">
    <property type="entry name" value="EP450I"/>
</dbReference>
<comment type="similarity">
    <text evidence="4 14">Belongs to the cytochrome P450 family.</text>
</comment>
<evidence type="ECO:0000256" key="1">
    <source>
        <dbReference type="ARBA" id="ARBA00001971"/>
    </source>
</evidence>
<name>A0AAN9TB60_9HEMI</name>
<evidence type="ECO:0000313" key="16">
    <source>
        <dbReference type="Proteomes" id="UP001367676"/>
    </source>
</evidence>
<evidence type="ECO:0000256" key="10">
    <source>
        <dbReference type="ARBA" id="ARBA00023004"/>
    </source>
</evidence>
<dbReference type="EMBL" id="JBBCAQ010000034">
    <property type="protein sequence ID" value="KAK7579876.1"/>
    <property type="molecule type" value="Genomic_DNA"/>
</dbReference>
<comment type="subcellular location">
    <subcellularLocation>
        <location evidence="3">Endoplasmic reticulum membrane</location>
        <topology evidence="3">Peripheral membrane protein</topology>
    </subcellularLocation>
    <subcellularLocation>
        <location evidence="2">Microsome membrane</location>
        <topology evidence="2">Peripheral membrane protein</topology>
    </subcellularLocation>
</comment>
<dbReference type="AlphaFoldDB" id="A0AAN9TB60"/>
<dbReference type="PANTHER" id="PTHR24291">
    <property type="entry name" value="CYTOCHROME P450 FAMILY 4"/>
    <property type="match status" value="1"/>
</dbReference>
<dbReference type="PANTHER" id="PTHR24291:SF189">
    <property type="entry name" value="CYTOCHROME P450 4C3-RELATED"/>
    <property type="match status" value="1"/>
</dbReference>
<dbReference type="GO" id="GO:0020037">
    <property type="term" value="F:heme binding"/>
    <property type="evidence" value="ECO:0007669"/>
    <property type="project" value="InterPro"/>
</dbReference>
<dbReference type="GO" id="GO:0004497">
    <property type="term" value="F:monooxygenase activity"/>
    <property type="evidence" value="ECO:0007669"/>
    <property type="project" value="UniProtKB-KW"/>
</dbReference>
<dbReference type="InterPro" id="IPR050196">
    <property type="entry name" value="Cytochrome_P450_Monoox"/>
</dbReference>